<accession>A0A644YM92</accession>
<evidence type="ECO:0000256" key="1">
    <source>
        <dbReference type="SAM" id="MobiDB-lite"/>
    </source>
</evidence>
<organism evidence="2">
    <name type="scientific">bioreactor metagenome</name>
    <dbReference type="NCBI Taxonomy" id="1076179"/>
    <lineage>
        <taxon>unclassified sequences</taxon>
        <taxon>metagenomes</taxon>
        <taxon>ecological metagenomes</taxon>
    </lineage>
</organism>
<feature type="compositionally biased region" description="Basic residues" evidence="1">
    <location>
        <begin position="137"/>
        <end position="149"/>
    </location>
</feature>
<protein>
    <submittedName>
        <fullName evidence="2">Uncharacterized protein</fullName>
    </submittedName>
</protein>
<proteinExistence type="predicted"/>
<name>A0A644YM92_9ZZZZ</name>
<comment type="caution">
    <text evidence="2">The sequence shown here is derived from an EMBL/GenBank/DDBJ whole genome shotgun (WGS) entry which is preliminary data.</text>
</comment>
<dbReference type="AlphaFoldDB" id="A0A644YM92"/>
<sequence>MRPEPRIRPPQPFLAVVTGNAFVVHVVRHLATPVVPSVCHANSLIHPAARRAPHRPSPAADVRRRQHQPTCPTPEPERVQGTDLHRPVPPDITFAALLPGIDPGRHDQSLLLTAPHPGGGLLLQPAEHPLPGLPHPQPHRPRLRLRMQP</sequence>
<dbReference type="EMBL" id="VSSQ01005039">
    <property type="protein sequence ID" value="MPM27613.1"/>
    <property type="molecule type" value="Genomic_DNA"/>
</dbReference>
<evidence type="ECO:0000313" key="2">
    <source>
        <dbReference type="EMBL" id="MPM27613.1"/>
    </source>
</evidence>
<gene>
    <name evidence="2" type="ORF">SDC9_74126</name>
</gene>
<feature type="compositionally biased region" description="Basic and acidic residues" evidence="1">
    <location>
        <begin position="75"/>
        <end position="88"/>
    </location>
</feature>
<reference evidence="2" key="1">
    <citation type="submission" date="2019-08" db="EMBL/GenBank/DDBJ databases">
        <authorList>
            <person name="Kucharzyk K."/>
            <person name="Murdoch R.W."/>
            <person name="Higgins S."/>
            <person name="Loffler F."/>
        </authorList>
    </citation>
    <scope>NUCLEOTIDE SEQUENCE</scope>
</reference>
<feature type="region of interest" description="Disordered" evidence="1">
    <location>
        <begin position="48"/>
        <end position="90"/>
    </location>
</feature>
<feature type="region of interest" description="Disordered" evidence="1">
    <location>
        <begin position="124"/>
        <end position="149"/>
    </location>
</feature>